<reference evidence="1" key="1">
    <citation type="journal article" date="2020" name="Nature">
        <title>Giant virus diversity and host interactions through global metagenomics.</title>
        <authorList>
            <person name="Schulz F."/>
            <person name="Roux S."/>
            <person name="Paez-Espino D."/>
            <person name="Jungbluth S."/>
            <person name="Walsh D.A."/>
            <person name="Denef V.J."/>
            <person name="McMahon K.D."/>
            <person name="Konstantinidis K.T."/>
            <person name="Eloe-Fadrosh E.A."/>
            <person name="Kyrpides N.C."/>
            <person name="Woyke T."/>
        </authorList>
    </citation>
    <scope>NUCLEOTIDE SEQUENCE</scope>
    <source>
        <strain evidence="1">GVMAG-M-3300023184-88</strain>
    </source>
</reference>
<dbReference type="EMBL" id="MN740183">
    <property type="protein sequence ID" value="QHT92374.1"/>
    <property type="molecule type" value="Genomic_DNA"/>
</dbReference>
<proteinExistence type="predicted"/>
<organism evidence="1">
    <name type="scientific">viral metagenome</name>
    <dbReference type="NCBI Taxonomy" id="1070528"/>
    <lineage>
        <taxon>unclassified sequences</taxon>
        <taxon>metagenomes</taxon>
        <taxon>organismal metagenomes</taxon>
    </lineage>
</organism>
<protein>
    <submittedName>
        <fullName evidence="1">Uncharacterized protein</fullName>
    </submittedName>
</protein>
<name>A0A6C0IGW5_9ZZZZ</name>
<sequence>MNIFALHWKTRKAARWHVDKHVIKMLLEYTQLLYTAHWALFYTHLMECKSAIALSRAQKQVEVPEYMWDAPDCDSTKETGYRPCHIHHPCSIWTRACSGNYMWLAELGMELAREYRFRFKKEHSCEKHIQWLYDNLPLSIPMGEREGFAVAMDDQYKISSNPIVNYRNYYRTAKKEKGLIKYTGRHVPHWCTF</sequence>
<accession>A0A6C0IGW5</accession>
<evidence type="ECO:0000313" key="1">
    <source>
        <dbReference type="EMBL" id="QHT92374.1"/>
    </source>
</evidence>
<dbReference type="AlphaFoldDB" id="A0A6C0IGW5"/>